<feature type="domain" description="Helicase ATP-binding" evidence="7">
    <location>
        <begin position="35"/>
        <end position="205"/>
    </location>
</feature>
<dbReference type="EMBL" id="PVXN01000005">
    <property type="protein sequence ID" value="PRR76602.1"/>
    <property type="molecule type" value="Genomic_DNA"/>
</dbReference>
<evidence type="ECO:0000259" key="9">
    <source>
        <dbReference type="PROSITE" id="PS51195"/>
    </source>
</evidence>
<comment type="similarity">
    <text evidence="5">Belongs to the DEAD box helicase family. DbpA subfamily.</text>
</comment>
<evidence type="ECO:0000256" key="5">
    <source>
        <dbReference type="HAMAP-Rule" id="MF_00965"/>
    </source>
</evidence>
<name>A0A2T0AZF7_9CLOT</name>
<dbReference type="InterPro" id="IPR014014">
    <property type="entry name" value="RNA_helicase_DEAD_Q_motif"/>
</dbReference>
<dbReference type="InterPro" id="IPR000629">
    <property type="entry name" value="RNA-helicase_DEAD-box_CS"/>
</dbReference>
<dbReference type="OrthoDB" id="9805696at2"/>
<dbReference type="PROSITE" id="PS51192">
    <property type="entry name" value="HELICASE_ATP_BIND_1"/>
    <property type="match status" value="1"/>
</dbReference>
<dbReference type="Gene3D" id="3.30.70.330">
    <property type="match status" value="1"/>
</dbReference>
<keyword evidence="5" id="KW-0963">Cytoplasm</keyword>
<dbReference type="InterPro" id="IPR014001">
    <property type="entry name" value="Helicase_ATP-bd"/>
</dbReference>
<feature type="region of interest" description="Involved in 23S rRNA binding" evidence="5">
    <location>
        <begin position="406"/>
        <end position="481"/>
    </location>
</feature>
<dbReference type="GO" id="GO:0005524">
    <property type="term" value="F:ATP binding"/>
    <property type="evidence" value="ECO:0007669"/>
    <property type="project" value="UniProtKB-UniRule"/>
</dbReference>
<dbReference type="PANTHER" id="PTHR47959">
    <property type="entry name" value="ATP-DEPENDENT RNA HELICASE RHLE-RELATED"/>
    <property type="match status" value="1"/>
</dbReference>
<dbReference type="InterPro" id="IPR005580">
    <property type="entry name" value="DbpA/CsdA_RNA-bd_dom"/>
</dbReference>
<keyword evidence="3 5" id="KW-0347">Helicase</keyword>
<comment type="catalytic activity">
    <reaction evidence="5">
        <text>ATP + H2O = ADP + phosphate + H(+)</text>
        <dbReference type="Rhea" id="RHEA:13065"/>
        <dbReference type="ChEBI" id="CHEBI:15377"/>
        <dbReference type="ChEBI" id="CHEBI:15378"/>
        <dbReference type="ChEBI" id="CHEBI:30616"/>
        <dbReference type="ChEBI" id="CHEBI:43474"/>
        <dbReference type="ChEBI" id="CHEBI:456216"/>
        <dbReference type="EC" id="3.6.4.13"/>
    </reaction>
</comment>
<dbReference type="GO" id="GO:0003723">
    <property type="term" value="F:RNA binding"/>
    <property type="evidence" value="ECO:0007669"/>
    <property type="project" value="UniProtKB-UniRule"/>
</dbReference>
<dbReference type="InterPro" id="IPR028619">
    <property type="entry name" value="DEAD_helicase_DbpA"/>
</dbReference>
<feature type="short sequence motif" description="Q motif" evidence="6">
    <location>
        <begin position="4"/>
        <end position="32"/>
    </location>
</feature>
<dbReference type="Pfam" id="PF03880">
    <property type="entry name" value="DbpA"/>
    <property type="match status" value="1"/>
</dbReference>
<dbReference type="GO" id="GO:0000027">
    <property type="term" value="P:ribosomal large subunit assembly"/>
    <property type="evidence" value="ECO:0007669"/>
    <property type="project" value="UniProtKB-UniRule"/>
</dbReference>
<dbReference type="SMART" id="SM00487">
    <property type="entry name" value="DEXDc"/>
    <property type="match status" value="1"/>
</dbReference>
<accession>A0A2T0AZF7</accession>
<dbReference type="HAMAP" id="MF_00965">
    <property type="entry name" value="DEAD_helicase_DbpA"/>
    <property type="match status" value="1"/>
</dbReference>
<dbReference type="InterPro" id="IPR011545">
    <property type="entry name" value="DEAD/DEAH_box_helicase_dom"/>
</dbReference>
<gene>
    <name evidence="5 10" type="primary">dbpA</name>
    <name evidence="10" type="ORF">CPAL_02730</name>
</gene>
<dbReference type="PROSITE" id="PS00039">
    <property type="entry name" value="DEAD_ATP_HELICASE"/>
    <property type="match status" value="1"/>
</dbReference>
<dbReference type="Proteomes" id="UP000239614">
    <property type="component" value="Unassembled WGS sequence"/>
</dbReference>
<evidence type="ECO:0000256" key="3">
    <source>
        <dbReference type="ARBA" id="ARBA00022806"/>
    </source>
</evidence>
<dbReference type="InterPro" id="IPR001650">
    <property type="entry name" value="Helicase_C-like"/>
</dbReference>
<feature type="domain" description="Helicase C-terminal" evidence="8">
    <location>
        <begin position="216"/>
        <end position="377"/>
    </location>
</feature>
<dbReference type="GO" id="GO:0034458">
    <property type="term" value="F:3'-5' RNA helicase activity"/>
    <property type="evidence" value="ECO:0007669"/>
    <property type="project" value="UniProtKB-UniRule"/>
</dbReference>
<feature type="domain" description="DEAD-box RNA helicase Q" evidence="9">
    <location>
        <begin position="4"/>
        <end position="32"/>
    </location>
</feature>
<evidence type="ECO:0000313" key="10">
    <source>
        <dbReference type="EMBL" id="PRR76602.1"/>
    </source>
</evidence>
<comment type="domain">
    <text evidence="5">Contains an N-terminal domain that binds non-specifically to RNA and a C-terminal domain that binds specifically and tightly to hairpin 92 of 23S rRNA.</text>
</comment>
<evidence type="ECO:0000256" key="6">
    <source>
        <dbReference type="PROSITE-ProRule" id="PRU00552"/>
    </source>
</evidence>
<keyword evidence="2 5" id="KW-0378">Hydrolase</keyword>
<evidence type="ECO:0000256" key="2">
    <source>
        <dbReference type="ARBA" id="ARBA00022801"/>
    </source>
</evidence>
<keyword evidence="5" id="KW-0690">Ribosome biogenesis</keyword>
<protein>
    <recommendedName>
        <fullName evidence="5">ATP-dependent RNA helicase DbpA</fullName>
        <ecNumber evidence="5">3.6.4.13</ecNumber>
    </recommendedName>
</protein>
<comment type="caution">
    <text evidence="10">The sequence shown here is derived from an EMBL/GenBank/DDBJ whole genome shotgun (WGS) entry which is preliminary data.</text>
</comment>
<dbReference type="CDD" id="cd18787">
    <property type="entry name" value="SF2_C_DEAD"/>
    <property type="match status" value="1"/>
</dbReference>
<dbReference type="SUPFAM" id="SSF52540">
    <property type="entry name" value="P-loop containing nucleoside triphosphate hydrolases"/>
    <property type="match status" value="1"/>
</dbReference>
<dbReference type="Pfam" id="PF00271">
    <property type="entry name" value="Helicase_C"/>
    <property type="match status" value="1"/>
</dbReference>
<dbReference type="GO" id="GO:0005829">
    <property type="term" value="C:cytosol"/>
    <property type="evidence" value="ECO:0007669"/>
    <property type="project" value="TreeGrafter"/>
</dbReference>
<organism evidence="10 11">
    <name type="scientific">Clostridium thermopalmarium DSM 5974</name>
    <dbReference type="NCBI Taxonomy" id="1121340"/>
    <lineage>
        <taxon>Bacteria</taxon>
        <taxon>Bacillati</taxon>
        <taxon>Bacillota</taxon>
        <taxon>Clostridia</taxon>
        <taxon>Eubacteriales</taxon>
        <taxon>Clostridiaceae</taxon>
        <taxon>Clostridium</taxon>
    </lineage>
</organism>
<keyword evidence="11" id="KW-1185">Reference proteome</keyword>
<dbReference type="SMART" id="SM00490">
    <property type="entry name" value="HELICc"/>
    <property type="match status" value="1"/>
</dbReference>
<dbReference type="PROSITE" id="PS51194">
    <property type="entry name" value="HELICASE_CTER"/>
    <property type="match status" value="1"/>
</dbReference>
<dbReference type="GO" id="GO:0016887">
    <property type="term" value="F:ATP hydrolysis activity"/>
    <property type="evidence" value="ECO:0007669"/>
    <property type="project" value="RHEA"/>
</dbReference>
<evidence type="ECO:0000259" key="8">
    <source>
        <dbReference type="PROSITE" id="PS51194"/>
    </source>
</evidence>
<dbReference type="EC" id="3.6.4.13" evidence="5"/>
<evidence type="ECO:0000259" key="7">
    <source>
        <dbReference type="PROSITE" id="PS51192"/>
    </source>
</evidence>
<dbReference type="Pfam" id="PF00270">
    <property type="entry name" value="DEAD"/>
    <property type="match status" value="1"/>
</dbReference>
<dbReference type="AlphaFoldDB" id="A0A2T0AZF7"/>
<evidence type="ECO:0000256" key="4">
    <source>
        <dbReference type="ARBA" id="ARBA00022840"/>
    </source>
</evidence>
<dbReference type="PROSITE" id="PS51195">
    <property type="entry name" value="Q_MOTIF"/>
    <property type="match status" value="1"/>
</dbReference>
<keyword evidence="5" id="KW-0694">RNA-binding</keyword>
<dbReference type="InterPro" id="IPR050079">
    <property type="entry name" value="DEAD_box_RNA_helicase"/>
</dbReference>
<dbReference type="PANTHER" id="PTHR47959:SF1">
    <property type="entry name" value="ATP-DEPENDENT RNA HELICASE DBPA"/>
    <property type="match status" value="1"/>
</dbReference>
<sequence>METKEFKKFKLSKEILEALEVLGYSKPSEVQEEVLPLVLNNEDIIVKSETGSGKTAAFGIPLCENIEIEERSPQALILTPTRELALQIKEEISNIGRLKRIRVSAIFGKQPMDMQVRELKQRVHVVVGTPGRTFDHIEKGSLDISKIKYLVIDEADKMLNMGFIDQVEVIVKKLPTNRVTMLFSATIDDKIKELCEKHMTNPKMIEINSKSNASERIEQVYYEVDESEKFKILNNIIYTERPESCIIFCGTKEVVDDVEYRMRKKGYSCHKLHGGMEQKDRLDIMQRFKRGEFKFLVATDLAARGIHIENITHVINYDTPVETDSYVHRIGRTGRAGTKGKALTFVSPKEVRLLNEIEKYIGYKIARGKFPTEEEVEEGKKLFKDKSKTKPKLKSDKSARLSKDITKLHINAGKKKKIRPGDIVGAVTSIEGISADDVGIIDVQPNFTYVDILNKKGGKVLKELQNVSIKGKKVKVERAEK</sequence>
<dbReference type="Gene3D" id="3.40.50.300">
    <property type="entry name" value="P-loop containing nucleotide triphosphate hydrolases"/>
    <property type="match status" value="2"/>
</dbReference>
<dbReference type="CDD" id="cd00268">
    <property type="entry name" value="DEADc"/>
    <property type="match status" value="1"/>
</dbReference>
<dbReference type="InterPro" id="IPR044742">
    <property type="entry name" value="DEAD/DEAH_RhlB"/>
</dbReference>
<evidence type="ECO:0000256" key="1">
    <source>
        <dbReference type="ARBA" id="ARBA00022741"/>
    </source>
</evidence>
<dbReference type="InterPro" id="IPR027417">
    <property type="entry name" value="P-loop_NTPase"/>
</dbReference>
<keyword evidence="4 5" id="KW-0067">ATP-binding</keyword>
<comment type="function">
    <text evidence="5">DEAD-box RNA helicase involved in the assembly of the 50S ribosomal subunit. Has an RNA-dependent ATPase activity, which is specific for 23S rRNA, and a 3' to 5' RNA helicase activity that uses the energy of ATP hydrolysis to destabilize and unwind short rRNA duplexes.</text>
</comment>
<reference evidence="10 11" key="1">
    <citation type="submission" date="2018-03" db="EMBL/GenBank/DDBJ databases">
        <title>Genome sequence of Clostridium thermopalmarium DSM 5974.</title>
        <authorList>
            <person name="Poehlein A."/>
            <person name="Daniel R."/>
        </authorList>
    </citation>
    <scope>NUCLEOTIDE SEQUENCE [LARGE SCALE GENOMIC DNA]</scope>
    <source>
        <strain evidence="10 11">DSM 5974</strain>
    </source>
</reference>
<keyword evidence="1 5" id="KW-0547">Nucleotide-binding</keyword>
<comment type="subcellular location">
    <subcellularLocation>
        <location evidence="5">Cytoplasm</location>
    </subcellularLocation>
</comment>
<proteinExistence type="inferred from homology"/>
<dbReference type="InterPro" id="IPR012677">
    <property type="entry name" value="Nucleotide-bd_a/b_plait_sf"/>
</dbReference>
<evidence type="ECO:0000313" key="11">
    <source>
        <dbReference type="Proteomes" id="UP000239614"/>
    </source>
</evidence>